<dbReference type="InterPro" id="IPR012749">
    <property type="entry name" value="WecE-like"/>
</dbReference>
<accession>A0ABY4D0F0</accession>
<dbReference type="Gene3D" id="3.40.640.10">
    <property type="entry name" value="Type I PLP-dependent aspartate aminotransferase-like (Major domain)"/>
    <property type="match status" value="1"/>
</dbReference>
<dbReference type="PIRSF" id="PIRSF000390">
    <property type="entry name" value="PLP_StrS"/>
    <property type="match status" value="1"/>
</dbReference>
<dbReference type="EC" id="2.6.1.59" evidence="3"/>
<evidence type="ECO:0000313" key="4">
    <source>
        <dbReference type="Proteomes" id="UP000831113"/>
    </source>
</evidence>
<reference evidence="3 4" key="1">
    <citation type="submission" date="2022-03" db="EMBL/GenBank/DDBJ databases">
        <title>Hymenobactersp. isolated from the air.</title>
        <authorList>
            <person name="Won M."/>
            <person name="Kwon S.-W."/>
        </authorList>
    </citation>
    <scope>NUCLEOTIDE SEQUENCE [LARGE SCALE GENOMIC DNA]</scope>
    <source>
        <strain evidence="3 4">KACC 21982</strain>
    </source>
</reference>
<dbReference type="InterPro" id="IPR000653">
    <property type="entry name" value="DegT/StrS_aminotransferase"/>
</dbReference>
<comment type="similarity">
    <text evidence="1 2">Belongs to the DegT/DnrJ/EryC1 family.</text>
</comment>
<organism evidence="3 4">
    <name type="scientific">Hymenobacter tibetensis</name>
    <dbReference type="NCBI Taxonomy" id="497967"/>
    <lineage>
        <taxon>Bacteria</taxon>
        <taxon>Pseudomonadati</taxon>
        <taxon>Bacteroidota</taxon>
        <taxon>Cytophagia</taxon>
        <taxon>Cytophagales</taxon>
        <taxon>Hymenobacteraceae</taxon>
        <taxon>Hymenobacter</taxon>
    </lineage>
</organism>
<dbReference type="NCBIfam" id="TIGR02379">
    <property type="entry name" value="ECA_wecE"/>
    <property type="match status" value="1"/>
</dbReference>
<dbReference type="EMBL" id="CP094669">
    <property type="protein sequence ID" value="UOG76011.1"/>
    <property type="molecule type" value="Genomic_DNA"/>
</dbReference>
<name>A0ABY4D0F0_9BACT</name>
<keyword evidence="4" id="KW-1185">Reference proteome</keyword>
<dbReference type="InterPro" id="IPR015424">
    <property type="entry name" value="PyrdxlP-dep_Trfase"/>
</dbReference>
<dbReference type="GO" id="GO:0019180">
    <property type="term" value="F:dTDP-4-amino-4,6-dideoxygalactose transaminase activity"/>
    <property type="evidence" value="ECO:0007669"/>
    <property type="project" value="UniProtKB-EC"/>
</dbReference>
<dbReference type="Proteomes" id="UP000831113">
    <property type="component" value="Chromosome"/>
</dbReference>
<evidence type="ECO:0000313" key="3">
    <source>
        <dbReference type="EMBL" id="UOG76011.1"/>
    </source>
</evidence>
<dbReference type="Gene3D" id="3.90.1150.10">
    <property type="entry name" value="Aspartate Aminotransferase, domain 1"/>
    <property type="match status" value="1"/>
</dbReference>
<keyword evidence="3" id="KW-0032">Aminotransferase</keyword>
<sequence>MLIPFNKPYFVGTETRYIEEAVRSGKLSGDGMFTRRCEEWVQAKLEVPRALLTTSGTDALELAALLLDIEPGDEVLLPSFTFSSTATAFALRGARLVFVDSSASSPAFDATQLASLVTARTRAIAPVHYGGVACDMATVLEVAKRYHLTVVEDAAQALGGSFNGQPLGTLGALGAFSFHETKNVTAGGEGGMLVISDPTLIKRAEILREKGTNRAAFFRGEVAKYNWVDVGSSFLPAEINAAFLWAQLEQLDVIQQRRQAIWTRYFEELQPLLALGISLPDIPSYTTQNGHLFYVVCRNSNEQTALIAYLKSESITAIFHYQPLHSSPYYASRHDGRELTWATHYANCLVRLPLYTELEVSQQQRIIRAVLRFYQRL</sequence>
<dbReference type="NCBIfam" id="NF008687">
    <property type="entry name" value="PRK11706.1"/>
    <property type="match status" value="1"/>
</dbReference>
<dbReference type="InterPro" id="IPR015421">
    <property type="entry name" value="PyrdxlP-dep_Trfase_major"/>
</dbReference>
<dbReference type="SUPFAM" id="SSF53383">
    <property type="entry name" value="PLP-dependent transferases"/>
    <property type="match status" value="1"/>
</dbReference>
<keyword evidence="3" id="KW-0808">Transferase</keyword>
<evidence type="ECO:0000256" key="1">
    <source>
        <dbReference type="ARBA" id="ARBA00037999"/>
    </source>
</evidence>
<keyword evidence="2" id="KW-0663">Pyridoxal phosphate</keyword>
<proteinExistence type="inferred from homology"/>
<evidence type="ECO:0000256" key="2">
    <source>
        <dbReference type="RuleBase" id="RU004508"/>
    </source>
</evidence>
<protein>
    <submittedName>
        <fullName evidence="3">dTDP-4-amino-4,6-dideoxygalactose transaminase</fullName>
        <ecNumber evidence="3">2.6.1.59</ecNumber>
    </submittedName>
</protein>
<dbReference type="CDD" id="cd00616">
    <property type="entry name" value="AHBA_syn"/>
    <property type="match status" value="1"/>
</dbReference>
<dbReference type="Pfam" id="PF01041">
    <property type="entry name" value="DegT_DnrJ_EryC1"/>
    <property type="match status" value="1"/>
</dbReference>
<dbReference type="PANTHER" id="PTHR30244:SF34">
    <property type="entry name" value="DTDP-4-AMINO-4,6-DIDEOXYGALACTOSE TRANSAMINASE"/>
    <property type="match status" value="1"/>
</dbReference>
<dbReference type="InterPro" id="IPR015422">
    <property type="entry name" value="PyrdxlP-dep_Trfase_small"/>
</dbReference>
<gene>
    <name evidence="3" type="primary">rffA</name>
    <name evidence="3" type="synonym">fcnA</name>
    <name evidence="3" type="synonym">wecE</name>
    <name evidence="3" type="ORF">MTX78_05275</name>
</gene>
<dbReference type="RefSeq" id="WP_243800548.1">
    <property type="nucleotide sequence ID" value="NZ_CP094669.1"/>
</dbReference>
<dbReference type="PANTHER" id="PTHR30244">
    <property type="entry name" value="TRANSAMINASE"/>
    <property type="match status" value="1"/>
</dbReference>